<dbReference type="PATRIC" id="fig|1459.3.peg.3923"/>
<dbReference type="RefSeq" id="WP_053435868.1">
    <property type="nucleotide sequence ID" value="NZ_LGUF01000007.1"/>
</dbReference>
<dbReference type="Proteomes" id="UP000037109">
    <property type="component" value="Unassembled WGS sequence"/>
</dbReference>
<dbReference type="AlphaFoldDB" id="A0A0M0GF14"/>
<keyword evidence="2" id="KW-1185">Reference proteome</keyword>
<accession>A0A0M0GF14</accession>
<comment type="caution">
    <text evidence="1">The sequence shown here is derived from an EMBL/GenBank/DDBJ whole genome shotgun (WGS) entry which is preliminary data.</text>
</comment>
<dbReference type="OrthoDB" id="2889170at2"/>
<name>A0A0M0GF14_SPOGL</name>
<gene>
    <name evidence="1" type="ORF">AF332_17865</name>
</gene>
<sequence>MQNQNQFNNTDVNSSIQASVEQIWQNTCGSWEKFNQSAVQKFLSQCEERGIDPQFAMSWIEKSKDKVPDWQTVSRVSLDWINQHTASGSPLSNETLK</sequence>
<dbReference type="EMBL" id="LGUF01000007">
    <property type="protein sequence ID" value="KON88495.1"/>
    <property type="molecule type" value="Genomic_DNA"/>
</dbReference>
<reference evidence="2" key="1">
    <citation type="submission" date="2015-07" db="EMBL/GenBank/DDBJ databases">
        <title>Fjat-10036 dsm4.</title>
        <authorList>
            <person name="Liu B."/>
            <person name="Wang J."/>
            <person name="Zhu Y."/>
            <person name="Liu G."/>
            <person name="Chen Q."/>
            <person name="Chen Z."/>
            <person name="Lan J."/>
            <person name="Che J."/>
            <person name="Ge C."/>
            <person name="Shi H."/>
            <person name="Pan Z."/>
            <person name="Liu X."/>
        </authorList>
    </citation>
    <scope>NUCLEOTIDE SEQUENCE [LARGE SCALE GENOMIC DNA]</scope>
    <source>
        <strain evidence="2">DSM 4</strain>
    </source>
</reference>
<organism evidence="1 2">
    <name type="scientific">Sporosarcina globispora</name>
    <name type="common">Bacillus globisporus</name>
    <dbReference type="NCBI Taxonomy" id="1459"/>
    <lineage>
        <taxon>Bacteria</taxon>
        <taxon>Bacillati</taxon>
        <taxon>Bacillota</taxon>
        <taxon>Bacilli</taxon>
        <taxon>Bacillales</taxon>
        <taxon>Caryophanaceae</taxon>
        <taxon>Sporosarcina</taxon>
    </lineage>
</organism>
<protein>
    <submittedName>
        <fullName evidence="1">Uncharacterized protein</fullName>
    </submittedName>
</protein>
<evidence type="ECO:0000313" key="1">
    <source>
        <dbReference type="EMBL" id="KON88495.1"/>
    </source>
</evidence>
<evidence type="ECO:0000313" key="2">
    <source>
        <dbReference type="Proteomes" id="UP000037109"/>
    </source>
</evidence>
<proteinExistence type="predicted"/>